<dbReference type="InterPro" id="IPR000675">
    <property type="entry name" value="Cutinase/axe"/>
</dbReference>
<keyword evidence="3 8" id="KW-0719">Serine esterase</keyword>
<comment type="subcellular location">
    <subcellularLocation>
        <location evidence="1 8">Secreted</location>
    </subcellularLocation>
</comment>
<dbReference type="AlphaFoldDB" id="A0A2T3A3Y3"/>
<comment type="similarity">
    <text evidence="2 8">Belongs to the cutinase family.</text>
</comment>
<keyword evidence="5 8" id="KW-0732">Signal</keyword>
<dbReference type="SUPFAM" id="SSF53474">
    <property type="entry name" value="alpha/beta-Hydrolases"/>
    <property type="match status" value="1"/>
</dbReference>
<dbReference type="STRING" id="2025994.A0A2T3A3Y3"/>
<protein>
    <recommendedName>
        <fullName evidence="8">Cutinase</fullName>
        <ecNumber evidence="8">3.1.1.74</ecNumber>
    </recommendedName>
</protein>
<evidence type="ECO:0000256" key="3">
    <source>
        <dbReference type="ARBA" id="ARBA00022487"/>
    </source>
</evidence>
<dbReference type="Gene3D" id="3.40.50.1820">
    <property type="entry name" value="alpha/beta hydrolase"/>
    <property type="match status" value="1"/>
</dbReference>
<dbReference type="GO" id="GO:0050525">
    <property type="term" value="F:cutinase activity"/>
    <property type="evidence" value="ECO:0007669"/>
    <property type="project" value="UniProtKB-UniRule"/>
</dbReference>
<evidence type="ECO:0000256" key="4">
    <source>
        <dbReference type="ARBA" id="ARBA00022525"/>
    </source>
</evidence>
<evidence type="ECO:0000256" key="2">
    <source>
        <dbReference type="ARBA" id="ARBA00007534"/>
    </source>
</evidence>
<organism evidence="9 10">
    <name type="scientific">Coniella lustricola</name>
    <dbReference type="NCBI Taxonomy" id="2025994"/>
    <lineage>
        <taxon>Eukaryota</taxon>
        <taxon>Fungi</taxon>
        <taxon>Dikarya</taxon>
        <taxon>Ascomycota</taxon>
        <taxon>Pezizomycotina</taxon>
        <taxon>Sordariomycetes</taxon>
        <taxon>Sordariomycetidae</taxon>
        <taxon>Diaporthales</taxon>
        <taxon>Schizoparmaceae</taxon>
        <taxon>Coniella</taxon>
    </lineage>
</organism>
<feature type="chain" id="PRO_5015375858" description="Cutinase" evidence="8">
    <location>
        <begin position="19"/>
        <end position="239"/>
    </location>
</feature>
<dbReference type="GO" id="GO:0005576">
    <property type="term" value="C:extracellular region"/>
    <property type="evidence" value="ECO:0007669"/>
    <property type="project" value="UniProtKB-SubCell"/>
</dbReference>
<sequence length="239" mass="25156">MALKLLLSTVALSAAVLSRPTARDAAASDCDDVHIFLARGTWEDYPGRQISVVYAICNGTGTASCGYEDIQYPASFLAPPYCDSEGLGVTHGTDQLTSYAKKCPKAQLVVSGYSQGAQVVGNILGGQQGGSTGCTDQNTTGLVPDASPVSKIKAVTLFGDVTHVANQTYNTGNGTADNGLDPRTGTQLERLNEFSDLLQSWCLDDDPVCALGDDDSAHTSYFDLFSQDAGDWVLAKLTL</sequence>
<dbReference type="PANTHER" id="PTHR33630">
    <property type="entry name" value="CUTINASE RV1984C-RELATED-RELATED"/>
    <property type="match status" value="1"/>
</dbReference>
<dbReference type="EC" id="3.1.1.74" evidence="8"/>
<dbReference type="InterPro" id="IPR029058">
    <property type="entry name" value="AB_hydrolase_fold"/>
</dbReference>
<dbReference type="PROSITE" id="PS00155">
    <property type="entry name" value="CUTINASE_1"/>
    <property type="match status" value="1"/>
</dbReference>
<dbReference type="InParanoid" id="A0A2T3A3Y3"/>
<dbReference type="SMART" id="SM01110">
    <property type="entry name" value="Cutinase"/>
    <property type="match status" value="1"/>
</dbReference>
<evidence type="ECO:0000313" key="10">
    <source>
        <dbReference type="Proteomes" id="UP000241462"/>
    </source>
</evidence>
<evidence type="ECO:0000256" key="8">
    <source>
        <dbReference type="RuleBase" id="RU361263"/>
    </source>
</evidence>
<proteinExistence type="inferred from homology"/>
<gene>
    <name evidence="9" type="ORF">BD289DRAFT_483922</name>
</gene>
<dbReference type="OrthoDB" id="2586582at2759"/>
<name>A0A2T3A3Y3_9PEZI</name>
<dbReference type="EMBL" id="KZ678480">
    <property type="protein sequence ID" value="PSR82330.1"/>
    <property type="molecule type" value="Genomic_DNA"/>
</dbReference>
<reference evidence="9 10" key="1">
    <citation type="journal article" date="2018" name="Mycol. Prog.">
        <title>Coniella lustricola, a new species from submerged detritus.</title>
        <authorList>
            <person name="Raudabaugh D.B."/>
            <person name="Iturriaga T."/>
            <person name="Carver A."/>
            <person name="Mondo S."/>
            <person name="Pangilinan J."/>
            <person name="Lipzen A."/>
            <person name="He G."/>
            <person name="Amirebrahimi M."/>
            <person name="Grigoriev I.V."/>
            <person name="Miller A.N."/>
        </authorList>
    </citation>
    <scope>NUCLEOTIDE SEQUENCE [LARGE SCALE GENOMIC DNA]</scope>
    <source>
        <strain evidence="9 10">B22-T-1</strain>
    </source>
</reference>
<evidence type="ECO:0000256" key="6">
    <source>
        <dbReference type="ARBA" id="ARBA00022801"/>
    </source>
</evidence>
<comment type="function">
    <text evidence="8">Catalyzes the hydrolysis of complex carboxylic polyesters found in the cell wall of plants. Degrades cutin, a macromolecule that forms the structure of the plant cuticle.</text>
</comment>
<keyword evidence="4 8" id="KW-0964">Secreted</keyword>
<evidence type="ECO:0000313" key="9">
    <source>
        <dbReference type="EMBL" id="PSR82330.1"/>
    </source>
</evidence>
<evidence type="ECO:0000256" key="7">
    <source>
        <dbReference type="ARBA" id="ARBA00023157"/>
    </source>
</evidence>
<dbReference type="InterPro" id="IPR043580">
    <property type="entry name" value="CUTINASE_1"/>
</dbReference>
<keyword evidence="7" id="KW-1015">Disulfide bond</keyword>
<evidence type="ECO:0000256" key="1">
    <source>
        <dbReference type="ARBA" id="ARBA00004613"/>
    </source>
</evidence>
<evidence type="ECO:0000256" key="5">
    <source>
        <dbReference type="ARBA" id="ARBA00022729"/>
    </source>
</evidence>
<comment type="catalytic activity">
    <reaction evidence="8">
        <text>cutin + H2O = cutin monomers.</text>
        <dbReference type="EC" id="3.1.1.74"/>
    </reaction>
</comment>
<feature type="signal peptide" evidence="8">
    <location>
        <begin position="1"/>
        <end position="18"/>
    </location>
</feature>
<keyword evidence="6 8" id="KW-0378">Hydrolase</keyword>
<keyword evidence="10" id="KW-1185">Reference proteome</keyword>
<dbReference type="Pfam" id="PF01083">
    <property type="entry name" value="Cutinase"/>
    <property type="match status" value="1"/>
</dbReference>
<accession>A0A2T3A3Y3</accession>
<dbReference type="PANTHER" id="PTHR33630:SF13">
    <property type="entry name" value="ACETYLXYLAN ESTERASE"/>
    <property type="match status" value="1"/>
</dbReference>
<dbReference type="Proteomes" id="UP000241462">
    <property type="component" value="Unassembled WGS sequence"/>
</dbReference>